<accession>A0ABQ1QVA1</accession>
<dbReference type="RefSeq" id="WP_188529175.1">
    <property type="nucleotide sequence ID" value="NZ_BMGI01000005.1"/>
</dbReference>
<keyword evidence="2" id="KW-1185">Reference proteome</keyword>
<protein>
    <submittedName>
        <fullName evidence="1">Phasin</fullName>
    </submittedName>
</protein>
<evidence type="ECO:0000313" key="1">
    <source>
        <dbReference type="EMBL" id="GGD43862.1"/>
    </source>
</evidence>
<gene>
    <name evidence="1" type="ORF">GCM10011358_29540</name>
</gene>
<name>A0ABQ1QVA1_9RHOB</name>
<comment type="caution">
    <text evidence="1">The sequence shown here is derived from an EMBL/GenBank/DDBJ whole genome shotgun (WGS) entry which is preliminary data.</text>
</comment>
<organism evidence="1 2">
    <name type="scientific">Sinisalibacter lacisalsi</name>
    <dbReference type="NCBI Taxonomy" id="1526570"/>
    <lineage>
        <taxon>Bacteria</taxon>
        <taxon>Pseudomonadati</taxon>
        <taxon>Pseudomonadota</taxon>
        <taxon>Alphaproteobacteria</taxon>
        <taxon>Rhodobacterales</taxon>
        <taxon>Roseobacteraceae</taxon>
        <taxon>Sinisalibacter</taxon>
    </lineage>
</organism>
<proteinExistence type="predicted"/>
<reference evidence="2" key="1">
    <citation type="journal article" date="2019" name="Int. J. Syst. Evol. Microbiol.">
        <title>The Global Catalogue of Microorganisms (GCM) 10K type strain sequencing project: providing services to taxonomists for standard genome sequencing and annotation.</title>
        <authorList>
            <consortium name="The Broad Institute Genomics Platform"/>
            <consortium name="The Broad Institute Genome Sequencing Center for Infectious Disease"/>
            <person name="Wu L."/>
            <person name="Ma J."/>
        </authorList>
    </citation>
    <scope>NUCLEOTIDE SEQUENCE [LARGE SCALE GENOMIC DNA]</scope>
    <source>
        <strain evidence="2">CGMCC 1.12922</strain>
    </source>
</reference>
<dbReference type="Proteomes" id="UP000617355">
    <property type="component" value="Unassembled WGS sequence"/>
</dbReference>
<evidence type="ECO:0000313" key="2">
    <source>
        <dbReference type="Proteomes" id="UP000617355"/>
    </source>
</evidence>
<sequence>MAKTNDYTKMFQDMMGAFPMDMSAMEDAFKSQAAMGEKFSKMAIDAANQSVEISTKWTKDTLGKIGEVTTVKTEAADYGKAMTDFASAQAEMAAENMSAFAEVAKKVQMDTVELMLAAGKDMGAEASAAMKNATDEATKAAKKATAK</sequence>
<dbReference type="EMBL" id="BMGI01000005">
    <property type="protein sequence ID" value="GGD43862.1"/>
    <property type="molecule type" value="Genomic_DNA"/>
</dbReference>